<gene>
    <name evidence="13" type="ORF">ENS31_08290</name>
</gene>
<dbReference type="InterPro" id="IPR037682">
    <property type="entry name" value="TonB_C"/>
</dbReference>
<feature type="transmembrane region" description="Helical" evidence="11">
    <location>
        <begin position="12"/>
        <end position="30"/>
    </location>
</feature>
<dbReference type="GO" id="GO:0015031">
    <property type="term" value="P:protein transport"/>
    <property type="evidence" value="ECO:0007669"/>
    <property type="project" value="UniProtKB-KW"/>
</dbReference>
<evidence type="ECO:0000256" key="1">
    <source>
        <dbReference type="ARBA" id="ARBA00004383"/>
    </source>
</evidence>
<keyword evidence="3" id="KW-0813">Transport</keyword>
<protein>
    <submittedName>
        <fullName evidence="13">TonB family protein</fullName>
    </submittedName>
</protein>
<dbReference type="InterPro" id="IPR006260">
    <property type="entry name" value="TonB/TolA_C"/>
</dbReference>
<comment type="similarity">
    <text evidence="2">Belongs to the TonB family.</text>
</comment>
<evidence type="ECO:0000256" key="8">
    <source>
        <dbReference type="ARBA" id="ARBA00022989"/>
    </source>
</evidence>
<keyword evidence="6 11" id="KW-0812">Transmembrane</keyword>
<organism evidence="13">
    <name type="scientific">Ignavibacterium album</name>
    <dbReference type="NCBI Taxonomy" id="591197"/>
    <lineage>
        <taxon>Bacteria</taxon>
        <taxon>Pseudomonadati</taxon>
        <taxon>Ignavibacteriota</taxon>
        <taxon>Ignavibacteria</taxon>
        <taxon>Ignavibacteriales</taxon>
        <taxon>Ignavibacteriaceae</taxon>
        <taxon>Ignavibacterium</taxon>
    </lineage>
</organism>
<feature type="region of interest" description="Disordered" evidence="10">
    <location>
        <begin position="53"/>
        <end position="138"/>
    </location>
</feature>
<keyword evidence="5" id="KW-0997">Cell inner membrane</keyword>
<dbReference type="AlphaFoldDB" id="A0A7V2ZKH1"/>
<feature type="compositionally biased region" description="Basic and acidic residues" evidence="10">
    <location>
        <begin position="63"/>
        <end position="94"/>
    </location>
</feature>
<dbReference type="SUPFAM" id="SSF74653">
    <property type="entry name" value="TolA/TonB C-terminal domain"/>
    <property type="match status" value="1"/>
</dbReference>
<dbReference type="NCBIfam" id="TIGR01352">
    <property type="entry name" value="tonB_Cterm"/>
    <property type="match status" value="1"/>
</dbReference>
<evidence type="ECO:0000256" key="9">
    <source>
        <dbReference type="ARBA" id="ARBA00023136"/>
    </source>
</evidence>
<evidence type="ECO:0000259" key="12">
    <source>
        <dbReference type="Pfam" id="PF03544"/>
    </source>
</evidence>
<proteinExistence type="inferred from homology"/>
<comment type="caution">
    <text evidence="13">The sequence shown here is derived from an EMBL/GenBank/DDBJ whole genome shotgun (WGS) entry which is preliminary data.</text>
</comment>
<dbReference type="EMBL" id="DSUJ01000008">
    <property type="protein sequence ID" value="HFI91508.1"/>
    <property type="molecule type" value="Genomic_DNA"/>
</dbReference>
<feature type="domain" description="TonB C-terminal" evidence="12">
    <location>
        <begin position="173"/>
        <end position="232"/>
    </location>
</feature>
<dbReference type="GO" id="GO:0098797">
    <property type="term" value="C:plasma membrane protein complex"/>
    <property type="evidence" value="ECO:0007669"/>
    <property type="project" value="TreeGrafter"/>
</dbReference>
<dbReference type="GO" id="GO:0031992">
    <property type="term" value="F:energy transducer activity"/>
    <property type="evidence" value="ECO:0007669"/>
    <property type="project" value="TreeGrafter"/>
</dbReference>
<dbReference type="PANTHER" id="PTHR33446:SF2">
    <property type="entry name" value="PROTEIN TONB"/>
    <property type="match status" value="1"/>
</dbReference>
<evidence type="ECO:0000256" key="7">
    <source>
        <dbReference type="ARBA" id="ARBA00022927"/>
    </source>
</evidence>
<evidence type="ECO:0000313" key="13">
    <source>
        <dbReference type="EMBL" id="HFI91508.1"/>
    </source>
</evidence>
<accession>A0A7V2ZKH1</accession>
<keyword evidence="7" id="KW-0653">Protein transport</keyword>
<evidence type="ECO:0000256" key="11">
    <source>
        <dbReference type="SAM" id="Phobius"/>
    </source>
</evidence>
<dbReference type="Pfam" id="PF03544">
    <property type="entry name" value="TonB_C"/>
    <property type="match status" value="1"/>
</dbReference>
<dbReference type="Gene3D" id="3.30.1150.10">
    <property type="match status" value="1"/>
</dbReference>
<keyword evidence="4" id="KW-1003">Cell membrane</keyword>
<sequence>MNFSYKKIKKISYSASFLFHLVLILLLWIINLSFDYSPKEYVEVSFGISGQSGSAGAIGDQLNKTEENAKPEEKTTTKEKNQEVKEVELPKAKTTDNNNVINPADKQKEVQKETKKENTKKETSNVSNQGQGNLAQGEGSFGFDIEWGGSGTRRIYYYTLPEYPEGVQKEIDIRIRFTIKPDGTVGSVTLLTKADTRLEQAAINSLWQWRFEPLPPNAKQTNQTAVIVFPYRLR</sequence>
<evidence type="ECO:0000256" key="5">
    <source>
        <dbReference type="ARBA" id="ARBA00022519"/>
    </source>
</evidence>
<dbReference type="InterPro" id="IPR051045">
    <property type="entry name" value="TonB-dependent_transducer"/>
</dbReference>
<feature type="compositionally biased region" description="Basic and acidic residues" evidence="10">
    <location>
        <begin position="105"/>
        <end position="123"/>
    </location>
</feature>
<reference evidence="13" key="1">
    <citation type="journal article" date="2020" name="mSystems">
        <title>Genome- and Community-Level Interaction Insights into Carbon Utilization and Element Cycling Functions of Hydrothermarchaeota in Hydrothermal Sediment.</title>
        <authorList>
            <person name="Zhou Z."/>
            <person name="Liu Y."/>
            <person name="Xu W."/>
            <person name="Pan J."/>
            <person name="Luo Z.H."/>
            <person name="Li M."/>
        </authorList>
    </citation>
    <scope>NUCLEOTIDE SEQUENCE [LARGE SCALE GENOMIC DNA]</scope>
    <source>
        <strain evidence="13">SpSt-479</strain>
    </source>
</reference>
<evidence type="ECO:0000256" key="2">
    <source>
        <dbReference type="ARBA" id="ARBA00006555"/>
    </source>
</evidence>
<evidence type="ECO:0000256" key="3">
    <source>
        <dbReference type="ARBA" id="ARBA00022448"/>
    </source>
</evidence>
<keyword evidence="8 11" id="KW-1133">Transmembrane helix</keyword>
<name>A0A7V2ZKH1_9BACT</name>
<keyword evidence="9 11" id="KW-0472">Membrane</keyword>
<dbReference type="PANTHER" id="PTHR33446">
    <property type="entry name" value="PROTEIN TONB-RELATED"/>
    <property type="match status" value="1"/>
</dbReference>
<comment type="subcellular location">
    <subcellularLocation>
        <location evidence="1">Cell inner membrane</location>
        <topology evidence="1">Single-pass membrane protein</topology>
        <orientation evidence="1">Periplasmic side</orientation>
    </subcellularLocation>
</comment>
<evidence type="ECO:0000256" key="6">
    <source>
        <dbReference type="ARBA" id="ARBA00022692"/>
    </source>
</evidence>
<evidence type="ECO:0000256" key="10">
    <source>
        <dbReference type="SAM" id="MobiDB-lite"/>
    </source>
</evidence>
<evidence type="ECO:0000256" key="4">
    <source>
        <dbReference type="ARBA" id="ARBA00022475"/>
    </source>
</evidence>
<dbReference type="GO" id="GO:0055085">
    <property type="term" value="P:transmembrane transport"/>
    <property type="evidence" value="ECO:0007669"/>
    <property type="project" value="InterPro"/>
</dbReference>
<feature type="compositionally biased region" description="Polar residues" evidence="10">
    <location>
        <begin position="124"/>
        <end position="134"/>
    </location>
</feature>